<feature type="non-terminal residue" evidence="2">
    <location>
        <position position="1"/>
    </location>
</feature>
<dbReference type="AlphaFoldDB" id="A0AAD3DSN4"/>
<feature type="compositionally biased region" description="Pro residues" evidence="1">
    <location>
        <begin position="287"/>
        <end position="296"/>
    </location>
</feature>
<reference evidence="2 3" key="1">
    <citation type="journal article" date="2021" name="Sci. Rep.">
        <title>Genome sequencing of the multicellular alga Astrephomene provides insights into convergent evolution of germ-soma differentiation.</title>
        <authorList>
            <person name="Yamashita S."/>
            <person name="Yamamoto K."/>
            <person name="Matsuzaki R."/>
            <person name="Suzuki S."/>
            <person name="Yamaguchi H."/>
            <person name="Hirooka S."/>
            <person name="Minakuchi Y."/>
            <person name="Miyagishima S."/>
            <person name="Kawachi M."/>
            <person name="Toyoda A."/>
            <person name="Nozaki H."/>
        </authorList>
    </citation>
    <scope>NUCLEOTIDE SEQUENCE [LARGE SCALE GENOMIC DNA]</scope>
    <source>
        <strain evidence="2 3">NIES-4017</strain>
    </source>
</reference>
<feature type="compositionally biased region" description="Low complexity" evidence="1">
    <location>
        <begin position="316"/>
        <end position="340"/>
    </location>
</feature>
<gene>
    <name evidence="2" type="ORF">Agub_g9035</name>
</gene>
<proteinExistence type="predicted"/>
<comment type="caution">
    <text evidence="2">The sequence shown here is derived from an EMBL/GenBank/DDBJ whole genome shotgun (WGS) entry which is preliminary data.</text>
</comment>
<evidence type="ECO:0000313" key="3">
    <source>
        <dbReference type="Proteomes" id="UP001054857"/>
    </source>
</evidence>
<organism evidence="2 3">
    <name type="scientific">Astrephomene gubernaculifera</name>
    <dbReference type="NCBI Taxonomy" id="47775"/>
    <lineage>
        <taxon>Eukaryota</taxon>
        <taxon>Viridiplantae</taxon>
        <taxon>Chlorophyta</taxon>
        <taxon>core chlorophytes</taxon>
        <taxon>Chlorophyceae</taxon>
        <taxon>CS clade</taxon>
        <taxon>Chlamydomonadales</taxon>
        <taxon>Astrephomenaceae</taxon>
        <taxon>Astrephomene</taxon>
    </lineage>
</organism>
<dbReference type="PRINTS" id="PR01217">
    <property type="entry name" value="PRICHEXTENSN"/>
</dbReference>
<feature type="region of interest" description="Disordered" evidence="1">
    <location>
        <begin position="154"/>
        <end position="355"/>
    </location>
</feature>
<feature type="region of interest" description="Disordered" evidence="1">
    <location>
        <begin position="93"/>
        <end position="142"/>
    </location>
</feature>
<feature type="region of interest" description="Disordered" evidence="1">
    <location>
        <begin position="375"/>
        <end position="423"/>
    </location>
</feature>
<feature type="compositionally biased region" description="Basic and acidic residues" evidence="1">
    <location>
        <begin position="187"/>
        <end position="197"/>
    </location>
</feature>
<sequence>MGAGASSGTKPSASAPTANGGSAGAPSADKPTSTNGVVAPVTGVEASRDSVNPPLPKQGKHVAIHAQEKPAAPFKGQKVSIFDKLKHIATPNHVSSATSRANSVAKSTASRARRDEFDVDTDDDDLDGFIYDDDSTSEDERADYVNAFGRKKRSAAAEDYSDFEGAGVRAQAREGSRASRKSMAKYQRGERGERGDDGGNGDDELDPEERQIALLRERKRQEDAQKARALAFKQVAAEAAKREAEERKERQAAGPSNAAIEALRAGHAHVPPAAPKAAPLAGAPTKAAPPPAPPPAQRLDRAPASPPAPPPPPAPTARAAPAQGPAPGRAPAPAAATSPAPQAPPRPPALAPADEADLSLAAEIAALWGAAAGVDVPAAGGKPAAAQASPPQQAPAPPPARISPQPPPSPPGRSSSGHIRYHA</sequence>
<feature type="compositionally biased region" description="Polar residues" evidence="1">
    <location>
        <begin position="93"/>
        <end position="110"/>
    </location>
</feature>
<accession>A0AAD3DSN4</accession>
<dbReference type="Proteomes" id="UP001054857">
    <property type="component" value="Unassembled WGS sequence"/>
</dbReference>
<feature type="compositionally biased region" description="Basic and acidic residues" evidence="1">
    <location>
        <begin position="239"/>
        <end position="251"/>
    </location>
</feature>
<feature type="compositionally biased region" description="Polar residues" evidence="1">
    <location>
        <begin position="1"/>
        <end position="20"/>
    </location>
</feature>
<feature type="region of interest" description="Disordered" evidence="1">
    <location>
        <begin position="1"/>
        <end position="62"/>
    </location>
</feature>
<feature type="compositionally biased region" description="Low complexity" evidence="1">
    <location>
        <begin position="268"/>
        <end position="286"/>
    </location>
</feature>
<protein>
    <submittedName>
        <fullName evidence="2">Uncharacterized protein</fullName>
    </submittedName>
</protein>
<evidence type="ECO:0000256" key="1">
    <source>
        <dbReference type="SAM" id="MobiDB-lite"/>
    </source>
</evidence>
<evidence type="ECO:0000313" key="2">
    <source>
        <dbReference type="EMBL" id="GFR47340.1"/>
    </source>
</evidence>
<feature type="compositionally biased region" description="Low complexity" evidence="1">
    <location>
        <begin position="375"/>
        <end position="391"/>
    </location>
</feature>
<feature type="compositionally biased region" description="Acidic residues" evidence="1">
    <location>
        <begin position="117"/>
        <end position="137"/>
    </location>
</feature>
<name>A0AAD3DSN4_9CHLO</name>
<keyword evidence="3" id="KW-1185">Reference proteome</keyword>
<feature type="compositionally biased region" description="Pro residues" evidence="1">
    <location>
        <begin position="341"/>
        <end position="350"/>
    </location>
</feature>
<dbReference type="EMBL" id="BMAR01000017">
    <property type="protein sequence ID" value="GFR47340.1"/>
    <property type="molecule type" value="Genomic_DNA"/>
</dbReference>
<feature type="compositionally biased region" description="Pro residues" evidence="1">
    <location>
        <begin position="304"/>
        <end position="315"/>
    </location>
</feature>
<feature type="compositionally biased region" description="Basic and acidic residues" evidence="1">
    <location>
        <begin position="208"/>
        <end position="226"/>
    </location>
</feature>
<feature type="compositionally biased region" description="Pro residues" evidence="1">
    <location>
        <begin position="392"/>
        <end position="411"/>
    </location>
</feature>